<evidence type="ECO:0000256" key="5">
    <source>
        <dbReference type="SAM" id="SignalP"/>
    </source>
</evidence>
<dbReference type="Gene3D" id="3.30.1150.10">
    <property type="match status" value="1"/>
</dbReference>
<evidence type="ECO:0000256" key="3">
    <source>
        <dbReference type="ARBA" id="ARBA00022989"/>
    </source>
</evidence>
<feature type="domain" description="TonB C-terminal" evidence="6">
    <location>
        <begin position="193"/>
        <end position="284"/>
    </location>
</feature>
<dbReference type="NCBIfam" id="TIGR01352">
    <property type="entry name" value="tonB_Cterm"/>
    <property type="match status" value="1"/>
</dbReference>
<evidence type="ECO:0000256" key="1">
    <source>
        <dbReference type="ARBA" id="ARBA00004167"/>
    </source>
</evidence>
<feature type="signal peptide" evidence="5">
    <location>
        <begin position="1"/>
        <end position="19"/>
    </location>
</feature>
<proteinExistence type="predicted"/>
<dbReference type="InterPro" id="IPR006260">
    <property type="entry name" value="TonB/TolA_C"/>
</dbReference>
<dbReference type="Pfam" id="PF03544">
    <property type="entry name" value="TonB_C"/>
    <property type="match status" value="1"/>
</dbReference>
<keyword evidence="4" id="KW-0472">Membrane</keyword>
<comment type="subcellular location">
    <subcellularLocation>
        <location evidence="1">Membrane</location>
        <topology evidence="1">Single-pass membrane protein</topology>
    </subcellularLocation>
</comment>
<keyword evidence="3" id="KW-1133">Transmembrane helix</keyword>
<evidence type="ECO:0000313" key="8">
    <source>
        <dbReference type="Proteomes" id="UP001065265"/>
    </source>
</evidence>
<dbReference type="InterPro" id="IPR037682">
    <property type="entry name" value="TonB_C"/>
</dbReference>
<keyword evidence="8" id="KW-1185">Reference proteome</keyword>
<dbReference type="PROSITE" id="PS52015">
    <property type="entry name" value="TONB_CTD"/>
    <property type="match status" value="1"/>
</dbReference>
<dbReference type="RefSeq" id="WP_265559997.1">
    <property type="nucleotide sequence ID" value="NZ_CP092471.1"/>
</dbReference>
<evidence type="ECO:0000313" key="7">
    <source>
        <dbReference type="EMBL" id="UVI40059.1"/>
    </source>
</evidence>
<sequence length="285" mass="31065">MRRLLNLILATFLVPVAHAPASAEKITLAPSSPWNVDYADESCSLRRTFDLGDKSVSLQLEQISSAPYFNLMMAGEGLRRSSSETMRIQFGPAEDAVERGFLMGTSAQSRTPFLVMFGVQMAAVPETAEIGTFPSIELSAERMAAITELTLSRGLRDEVTLQLGPMDKPMEALQACVTDLAATLGLDDIPTASMTNGRELARYLQDRFPNTAFRDEAEGIVTVRVLVDPEGKAKACQVARSVRPALFDDLVCYAIMQKAEFDPVPGADGEPTYAYLVQSVRFVQG</sequence>
<protein>
    <submittedName>
        <fullName evidence="7">Energy transducer TonB</fullName>
    </submittedName>
</protein>
<gene>
    <name evidence="7" type="ORF">L1F33_03630</name>
</gene>
<organism evidence="7 8">
    <name type="scientific">Qipengyuania spongiae</name>
    <dbReference type="NCBI Taxonomy" id="2909673"/>
    <lineage>
        <taxon>Bacteria</taxon>
        <taxon>Pseudomonadati</taxon>
        <taxon>Pseudomonadota</taxon>
        <taxon>Alphaproteobacteria</taxon>
        <taxon>Sphingomonadales</taxon>
        <taxon>Erythrobacteraceae</taxon>
        <taxon>Qipengyuania</taxon>
    </lineage>
</organism>
<dbReference type="SUPFAM" id="SSF74653">
    <property type="entry name" value="TolA/TonB C-terminal domain"/>
    <property type="match status" value="1"/>
</dbReference>
<keyword evidence="5" id="KW-0732">Signal</keyword>
<dbReference type="Proteomes" id="UP001065265">
    <property type="component" value="Chromosome"/>
</dbReference>
<evidence type="ECO:0000256" key="4">
    <source>
        <dbReference type="ARBA" id="ARBA00023136"/>
    </source>
</evidence>
<name>A0ABY5T3B6_9SPHN</name>
<reference evidence="7" key="1">
    <citation type="submission" date="2022-02" db="EMBL/GenBank/DDBJ databases">
        <title>Qipengyuania spongiae sp. nov., isolated from marine sponge.</title>
        <authorList>
            <person name="Li Z."/>
            <person name="Zhang M."/>
        </authorList>
    </citation>
    <scope>NUCLEOTIDE SEQUENCE</scope>
    <source>
        <strain evidence="7">PHS-Z21</strain>
    </source>
</reference>
<keyword evidence="2" id="KW-0812">Transmembrane</keyword>
<evidence type="ECO:0000259" key="6">
    <source>
        <dbReference type="PROSITE" id="PS52015"/>
    </source>
</evidence>
<accession>A0ABY5T3B6</accession>
<evidence type="ECO:0000256" key="2">
    <source>
        <dbReference type="ARBA" id="ARBA00022692"/>
    </source>
</evidence>
<dbReference type="EMBL" id="CP092471">
    <property type="protein sequence ID" value="UVI40059.1"/>
    <property type="molecule type" value="Genomic_DNA"/>
</dbReference>
<feature type="chain" id="PRO_5047076250" evidence="5">
    <location>
        <begin position="20"/>
        <end position="285"/>
    </location>
</feature>